<feature type="region of interest" description="Disordered" evidence="1">
    <location>
        <begin position="26"/>
        <end position="66"/>
    </location>
</feature>
<evidence type="ECO:0000256" key="1">
    <source>
        <dbReference type="SAM" id="MobiDB-lite"/>
    </source>
</evidence>
<evidence type="ECO:0000313" key="3">
    <source>
        <dbReference type="EMBL" id="KAK9094316.1"/>
    </source>
</evidence>
<dbReference type="AlphaFoldDB" id="A0AAP0EIW9"/>
<feature type="compositionally biased region" description="Basic and acidic residues" evidence="1">
    <location>
        <begin position="164"/>
        <end position="182"/>
    </location>
</feature>
<evidence type="ECO:0000313" key="4">
    <source>
        <dbReference type="Proteomes" id="UP001419268"/>
    </source>
</evidence>
<feature type="transmembrane region" description="Helical" evidence="2">
    <location>
        <begin position="105"/>
        <end position="124"/>
    </location>
</feature>
<keyword evidence="4" id="KW-1185">Reference proteome</keyword>
<keyword evidence="2" id="KW-0812">Transmembrane</keyword>
<dbReference type="EMBL" id="JBBNAG010000011">
    <property type="protein sequence ID" value="KAK9094316.1"/>
    <property type="molecule type" value="Genomic_DNA"/>
</dbReference>
<protein>
    <submittedName>
        <fullName evidence="3">Uncharacterized protein</fullName>
    </submittedName>
</protein>
<gene>
    <name evidence="3" type="ORF">Scep_025785</name>
</gene>
<feature type="region of interest" description="Disordered" evidence="1">
    <location>
        <begin position="152"/>
        <end position="182"/>
    </location>
</feature>
<evidence type="ECO:0000256" key="2">
    <source>
        <dbReference type="SAM" id="Phobius"/>
    </source>
</evidence>
<dbReference type="Proteomes" id="UP001419268">
    <property type="component" value="Unassembled WGS sequence"/>
</dbReference>
<sequence>MKATQGESTSGKFQDMSKVFYVKGRSRYKDGGSGQPPDPDDLDEVMQDEMYTSTEDEKSENEKRRETSIWMSTSPRYVFFSFLVWLIMMTPFPMWNRQGVASRGFFHQLSFLLSIHRIKVLILMKTRVTRVVKIKPNEADQTTRTQHRTLAQTMKKSQCSSNAEHTEHREEFRHENHSFINL</sequence>
<feature type="compositionally biased region" description="Acidic residues" evidence="1">
    <location>
        <begin position="38"/>
        <end position="47"/>
    </location>
</feature>
<reference evidence="3 4" key="1">
    <citation type="submission" date="2024-01" db="EMBL/GenBank/DDBJ databases">
        <title>Genome assemblies of Stephania.</title>
        <authorList>
            <person name="Yang L."/>
        </authorList>
    </citation>
    <scope>NUCLEOTIDE SEQUENCE [LARGE SCALE GENOMIC DNA]</scope>
    <source>
        <strain evidence="3">JXDWG</strain>
        <tissue evidence="3">Leaf</tissue>
    </source>
</reference>
<feature type="compositionally biased region" description="Polar residues" evidence="1">
    <location>
        <begin position="152"/>
        <end position="163"/>
    </location>
</feature>
<name>A0AAP0EIW9_9MAGN</name>
<keyword evidence="2" id="KW-0472">Membrane</keyword>
<comment type="caution">
    <text evidence="3">The sequence shown here is derived from an EMBL/GenBank/DDBJ whole genome shotgun (WGS) entry which is preliminary data.</text>
</comment>
<proteinExistence type="predicted"/>
<keyword evidence="2" id="KW-1133">Transmembrane helix</keyword>
<organism evidence="3 4">
    <name type="scientific">Stephania cephalantha</name>
    <dbReference type="NCBI Taxonomy" id="152367"/>
    <lineage>
        <taxon>Eukaryota</taxon>
        <taxon>Viridiplantae</taxon>
        <taxon>Streptophyta</taxon>
        <taxon>Embryophyta</taxon>
        <taxon>Tracheophyta</taxon>
        <taxon>Spermatophyta</taxon>
        <taxon>Magnoliopsida</taxon>
        <taxon>Ranunculales</taxon>
        <taxon>Menispermaceae</taxon>
        <taxon>Menispermoideae</taxon>
        <taxon>Cissampelideae</taxon>
        <taxon>Stephania</taxon>
    </lineage>
</organism>
<accession>A0AAP0EIW9</accession>
<feature type="transmembrane region" description="Helical" evidence="2">
    <location>
        <begin position="74"/>
        <end position="93"/>
    </location>
</feature>